<dbReference type="STRING" id="97972.A0A2V1E9S0"/>
<dbReference type="SUPFAM" id="SSF103473">
    <property type="entry name" value="MFS general substrate transporter"/>
    <property type="match status" value="1"/>
</dbReference>
<dbReference type="Proteomes" id="UP000244855">
    <property type="component" value="Unassembled WGS sequence"/>
</dbReference>
<feature type="transmembrane region" description="Helical" evidence="8">
    <location>
        <begin position="444"/>
        <end position="466"/>
    </location>
</feature>
<evidence type="ECO:0000256" key="5">
    <source>
        <dbReference type="ARBA" id="ARBA00022989"/>
    </source>
</evidence>
<keyword evidence="6 8" id="KW-0472">Membrane</keyword>
<feature type="transmembrane region" description="Helical" evidence="8">
    <location>
        <begin position="161"/>
        <end position="182"/>
    </location>
</feature>
<evidence type="ECO:0000256" key="3">
    <source>
        <dbReference type="ARBA" id="ARBA00022448"/>
    </source>
</evidence>
<evidence type="ECO:0000313" key="11">
    <source>
        <dbReference type="Proteomes" id="UP000244855"/>
    </source>
</evidence>
<evidence type="ECO:0000256" key="1">
    <source>
        <dbReference type="ARBA" id="ARBA00004141"/>
    </source>
</evidence>
<dbReference type="EMBL" id="KZ805310">
    <property type="protein sequence ID" value="PVI06080.1"/>
    <property type="molecule type" value="Genomic_DNA"/>
</dbReference>
<evidence type="ECO:0000256" key="2">
    <source>
        <dbReference type="ARBA" id="ARBA00010992"/>
    </source>
</evidence>
<feature type="transmembrane region" description="Helical" evidence="8">
    <location>
        <begin position="354"/>
        <end position="374"/>
    </location>
</feature>
<dbReference type="InterPro" id="IPR020846">
    <property type="entry name" value="MFS_dom"/>
</dbReference>
<gene>
    <name evidence="10" type="ORF">DM02DRAFT_610043</name>
</gene>
<feature type="transmembrane region" description="Helical" evidence="8">
    <location>
        <begin position="314"/>
        <end position="334"/>
    </location>
</feature>
<evidence type="ECO:0000256" key="7">
    <source>
        <dbReference type="RuleBase" id="RU003346"/>
    </source>
</evidence>
<dbReference type="GO" id="GO:0005351">
    <property type="term" value="F:carbohydrate:proton symporter activity"/>
    <property type="evidence" value="ECO:0007669"/>
    <property type="project" value="TreeGrafter"/>
</dbReference>
<dbReference type="GO" id="GO:0016020">
    <property type="term" value="C:membrane"/>
    <property type="evidence" value="ECO:0007669"/>
    <property type="project" value="UniProtKB-SubCell"/>
</dbReference>
<dbReference type="InterPro" id="IPR003663">
    <property type="entry name" value="Sugar/inositol_transpt"/>
</dbReference>
<evidence type="ECO:0000256" key="8">
    <source>
        <dbReference type="SAM" id="Phobius"/>
    </source>
</evidence>
<sequence>MAAPTKSEGLTMVEVSPSNSDSTTAAAAVIGSSALLKAYETRQHSLTRKEAIREHWKSIAWCFYMFFTCIMYGFDSLAGGVVIGITEFRKDFGYPFEGDYVVDANWQLGFMAATLGGIVGGGLLTGILIHKYGRKICILSAYIINTGGIFLQYFATTPAHFFGGKILTGLPLGVFATVAPSYSSEMAPLSIRGAVTAGINFAIVLGQLIGYGVQRQTASFNDSRQYKILFATQWGYVVVGLLILPFLPESPYWLMSHGKHEEARATITKLHAPSYDVDGHLAQVHDSLARMNADNESQGTMAECFTRENLRRTLVSTFIFFIQNASGSVWVIGYMSYFMQLGGMTPARSFDTTVGMSGLMVVGNMFGWLFIEWFGRRGTALYGAATLTVTLFLIGILGVINKPGAIWGQVAFMAIWGFVYQGTIGAAAWVISSENSTSRLRSPTQSLATVMNGLSSCIWSFSLPYAINPDQGNLQGKIAFIFGAVMAASCVFIFFFVPETKGRTWIEIDELYKRGVPAWRWKTAKVSLVVDSADETSRTEKKQFEE</sequence>
<dbReference type="OrthoDB" id="6612291at2759"/>
<keyword evidence="4 8" id="KW-0812">Transmembrane</keyword>
<feature type="transmembrane region" description="Helical" evidence="8">
    <location>
        <begin position="60"/>
        <end position="86"/>
    </location>
</feature>
<feature type="transmembrane region" description="Helical" evidence="8">
    <location>
        <begin position="478"/>
        <end position="497"/>
    </location>
</feature>
<dbReference type="PROSITE" id="PS50850">
    <property type="entry name" value="MFS"/>
    <property type="match status" value="1"/>
</dbReference>
<dbReference type="AlphaFoldDB" id="A0A2V1E9S0"/>
<dbReference type="InterPro" id="IPR005829">
    <property type="entry name" value="Sugar_transporter_CS"/>
</dbReference>
<keyword evidence="5 8" id="KW-1133">Transmembrane helix</keyword>
<dbReference type="PROSITE" id="PS00217">
    <property type="entry name" value="SUGAR_TRANSPORT_2"/>
    <property type="match status" value="1"/>
</dbReference>
<dbReference type="Gene3D" id="1.20.1250.20">
    <property type="entry name" value="MFS general substrate transporter like domains"/>
    <property type="match status" value="1"/>
</dbReference>
<keyword evidence="11" id="KW-1185">Reference proteome</keyword>
<dbReference type="FunFam" id="1.20.1250.20:FF:000078">
    <property type="entry name" value="MFS maltose transporter, putative"/>
    <property type="match status" value="1"/>
</dbReference>
<evidence type="ECO:0000256" key="6">
    <source>
        <dbReference type="ARBA" id="ARBA00023136"/>
    </source>
</evidence>
<keyword evidence="3 7" id="KW-0813">Transport</keyword>
<feature type="transmembrane region" description="Helical" evidence="8">
    <location>
        <begin position="136"/>
        <end position="155"/>
    </location>
</feature>
<dbReference type="InterPro" id="IPR005828">
    <property type="entry name" value="MFS_sugar_transport-like"/>
</dbReference>
<comment type="subcellular location">
    <subcellularLocation>
        <location evidence="1">Membrane</location>
        <topology evidence="1">Multi-pass membrane protein</topology>
    </subcellularLocation>
</comment>
<dbReference type="PANTHER" id="PTHR48022:SF15">
    <property type="entry name" value="ALPHA-GLUCOSIDE TRANSPORTER, PUTATIVE (AFU_ORTHOLOGUE AFUA_5G00500)-RELATED"/>
    <property type="match status" value="1"/>
</dbReference>
<dbReference type="NCBIfam" id="TIGR00879">
    <property type="entry name" value="SP"/>
    <property type="match status" value="1"/>
</dbReference>
<feature type="transmembrane region" description="Helical" evidence="8">
    <location>
        <begin position="194"/>
        <end position="214"/>
    </location>
</feature>
<dbReference type="PANTHER" id="PTHR48022">
    <property type="entry name" value="PLASTIDIC GLUCOSE TRANSPORTER 4"/>
    <property type="match status" value="1"/>
</dbReference>
<evidence type="ECO:0000256" key="4">
    <source>
        <dbReference type="ARBA" id="ARBA00022692"/>
    </source>
</evidence>
<evidence type="ECO:0000313" key="10">
    <source>
        <dbReference type="EMBL" id="PVI06080.1"/>
    </source>
</evidence>
<feature type="transmembrane region" description="Helical" evidence="8">
    <location>
        <begin position="226"/>
        <end position="247"/>
    </location>
</feature>
<dbReference type="Pfam" id="PF00083">
    <property type="entry name" value="Sugar_tr"/>
    <property type="match status" value="1"/>
</dbReference>
<dbReference type="InterPro" id="IPR036259">
    <property type="entry name" value="MFS_trans_sf"/>
</dbReference>
<reference evidence="10 11" key="1">
    <citation type="journal article" date="2018" name="Sci. Rep.">
        <title>Comparative genomics provides insights into the lifestyle and reveals functional heterogeneity of dark septate endophytic fungi.</title>
        <authorList>
            <person name="Knapp D.G."/>
            <person name="Nemeth J.B."/>
            <person name="Barry K."/>
            <person name="Hainaut M."/>
            <person name="Henrissat B."/>
            <person name="Johnson J."/>
            <person name="Kuo A."/>
            <person name="Lim J.H.P."/>
            <person name="Lipzen A."/>
            <person name="Nolan M."/>
            <person name="Ohm R.A."/>
            <person name="Tamas L."/>
            <person name="Grigoriev I.V."/>
            <person name="Spatafora J.W."/>
            <person name="Nagy L.G."/>
            <person name="Kovacs G.M."/>
        </authorList>
    </citation>
    <scope>NUCLEOTIDE SEQUENCE [LARGE SCALE GENOMIC DNA]</scope>
    <source>
        <strain evidence="10 11">DSE2036</strain>
    </source>
</reference>
<proteinExistence type="inferred from homology"/>
<feature type="transmembrane region" description="Helical" evidence="8">
    <location>
        <begin position="406"/>
        <end position="432"/>
    </location>
</feature>
<organism evidence="10 11">
    <name type="scientific">Periconia macrospinosa</name>
    <dbReference type="NCBI Taxonomy" id="97972"/>
    <lineage>
        <taxon>Eukaryota</taxon>
        <taxon>Fungi</taxon>
        <taxon>Dikarya</taxon>
        <taxon>Ascomycota</taxon>
        <taxon>Pezizomycotina</taxon>
        <taxon>Dothideomycetes</taxon>
        <taxon>Pleosporomycetidae</taxon>
        <taxon>Pleosporales</taxon>
        <taxon>Massarineae</taxon>
        <taxon>Periconiaceae</taxon>
        <taxon>Periconia</taxon>
    </lineage>
</organism>
<accession>A0A2V1E9S0</accession>
<comment type="similarity">
    <text evidence="2 7">Belongs to the major facilitator superfamily. Sugar transporter (TC 2.A.1.1) family.</text>
</comment>
<feature type="transmembrane region" description="Helical" evidence="8">
    <location>
        <begin position="106"/>
        <end position="129"/>
    </location>
</feature>
<dbReference type="InterPro" id="IPR050360">
    <property type="entry name" value="MFS_Sugar_Transporters"/>
</dbReference>
<feature type="transmembrane region" description="Helical" evidence="8">
    <location>
        <begin position="381"/>
        <end position="400"/>
    </location>
</feature>
<name>A0A2V1E9S0_9PLEO</name>
<feature type="domain" description="Major facilitator superfamily (MFS) profile" evidence="9">
    <location>
        <begin position="61"/>
        <end position="501"/>
    </location>
</feature>
<protein>
    <submittedName>
        <fullName evidence="10">General substrate transporter</fullName>
    </submittedName>
</protein>
<evidence type="ECO:0000259" key="9">
    <source>
        <dbReference type="PROSITE" id="PS50850"/>
    </source>
</evidence>